<reference evidence="1 2" key="1">
    <citation type="submission" date="2018-08" db="EMBL/GenBank/DDBJ databases">
        <title>Genomic investigation of the strawberry pathogen Phytophthora fragariae indicates pathogenicity is determined by transcriptional variation in three key races.</title>
        <authorList>
            <person name="Adams T.M."/>
            <person name="Armitage A.D."/>
            <person name="Sobczyk M.K."/>
            <person name="Bates H.J."/>
            <person name="Dunwell J.M."/>
            <person name="Nellist C.F."/>
            <person name="Harrison R.J."/>
        </authorList>
    </citation>
    <scope>NUCLEOTIDE SEQUENCE [LARGE SCALE GENOMIC DNA]</scope>
    <source>
        <strain evidence="1 2">SCRP333</strain>
    </source>
</reference>
<name>A0A6A4F9L6_9STRA</name>
<evidence type="ECO:0000313" key="1">
    <source>
        <dbReference type="EMBL" id="KAE9337704.1"/>
    </source>
</evidence>
<proteinExistence type="predicted"/>
<organism evidence="1 2">
    <name type="scientific">Phytophthora rubi</name>
    <dbReference type="NCBI Taxonomy" id="129364"/>
    <lineage>
        <taxon>Eukaryota</taxon>
        <taxon>Sar</taxon>
        <taxon>Stramenopiles</taxon>
        <taxon>Oomycota</taxon>
        <taxon>Peronosporomycetes</taxon>
        <taxon>Peronosporales</taxon>
        <taxon>Peronosporaceae</taxon>
        <taxon>Phytophthora</taxon>
    </lineage>
</organism>
<sequence>MKADKPTKLKSDCKRSTLDGVPYSTEFCRRRRLEVQTLQVEAETLAAQLSELQANGAAAPACQCPSTASSTQWRSAAVVERGKRKCAEEINRRLKATLEELTKLHASFLRALNKPQTLKDLDFMAQMEPKIDRPPSQRRFSDTVLEEMCNNLDWLRLDTDTVFPLVENGPNVSFCWQFVPDTNSIQASSITPVACSVHELGEMLWRRASNSGRETDKLFRYIQRKSPSPLDVNVVASLLEGLLCVNSISTFRRYDEGDRVILVGTTKWFRSTGELVLQDFNWTVISGLPEDPLHSCVSRNFYKLERAPNAPTHTEQAERLFFKIISDKMRGFHQLMQNNLLNSTFEHCRIQVE</sequence>
<keyword evidence="2" id="KW-1185">Reference proteome</keyword>
<accession>A0A6A4F9L6</accession>
<gene>
    <name evidence="1" type="ORF">PR003_g11881</name>
</gene>
<dbReference type="EMBL" id="QXFT01000695">
    <property type="protein sequence ID" value="KAE9337704.1"/>
    <property type="molecule type" value="Genomic_DNA"/>
</dbReference>
<dbReference type="AlphaFoldDB" id="A0A6A4F9L6"/>
<evidence type="ECO:0000313" key="2">
    <source>
        <dbReference type="Proteomes" id="UP000434957"/>
    </source>
</evidence>
<comment type="caution">
    <text evidence="1">The sequence shown here is derived from an EMBL/GenBank/DDBJ whole genome shotgun (WGS) entry which is preliminary data.</text>
</comment>
<dbReference type="Proteomes" id="UP000434957">
    <property type="component" value="Unassembled WGS sequence"/>
</dbReference>
<protein>
    <submittedName>
        <fullName evidence="1">Uncharacterized protein</fullName>
    </submittedName>
</protein>